<dbReference type="InterPro" id="IPR000917">
    <property type="entry name" value="Sulfatase_N"/>
</dbReference>
<evidence type="ECO:0000256" key="7">
    <source>
        <dbReference type="SAM" id="SignalP"/>
    </source>
</evidence>
<organism evidence="9 10">
    <name type="scientific">Clytia hemisphaerica</name>
    <dbReference type="NCBI Taxonomy" id="252671"/>
    <lineage>
        <taxon>Eukaryota</taxon>
        <taxon>Metazoa</taxon>
        <taxon>Cnidaria</taxon>
        <taxon>Hydrozoa</taxon>
        <taxon>Hydroidolina</taxon>
        <taxon>Leptothecata</taxon>
        <taxon>Obeliida</taxon>
        <taxon>Clytiidae</taxon>
        <taxon>Clytia</taxon>
    </lineage>
</organism>
<dbReference type="EnsemblMetazoa" id="CLYHEMT010282.6">
    <property type="protein sequence ID" value="CLYHEMP010282.6"/>
    <property type="gene ID" value="CLYHEMG010282"/>
</dbReference>
<dbReference type="InterPro" id="IPR024607">
    <property type="entry name" value="Sulfatase_CS"/>
</dbReference>
<dbReference type="GO" id="GO:0008484">
    <property type="term" value="F:sulfuric ester hydrolase activity"/>
    <property type="evidence" value="ECO:0007669"/>
    <property type="project" value="InterPro"/>
</dbReference>
<dbReference type="AlphaFoldDB" id="A0A7M5V2Q7"/>
<accession>A0A7M5V2Q7</accession>
<feature type="chain" id="PRO_5029886267" description="Sulfatase N-terminal domain-containing protein" evidence="7">
    <location>
        <begin position="21"/>
        <end position="193"/>
    </location>
</feature>
<comment type="cofactor">
    <cofactor evidence="1">
        <name>Ca(2+)</name>
        <dbReference type="ChEBI" id="CHEBI:29108"/>
    </cofactor>
</comment>
<dbReference type="PROSITE" id="PS00523">
    <property type="entry name" value="SULFATASE_1"/>
    <property type="match status" value="1"/>
</dbReference>
<dbReference type="PROSITE" id="PS00149">
    <property type="entry name" value="SULFATASE_2"/>
    <property type="match status" value="1"/>
</dbReference>
<name>A0A7M5V2Q7_9CNID</name>
<protein>
    <recommendedName>
        <fullName evidence="8">Sulfatase N-terminal domain-containing protein</fullName>
    </recommendedName>
</protein>
<dbReference type="GO" id="GO:0046872">
    <property type="term" value="F:metal ion binding"/>
    <property type="evidence" value="ECO:0007669"/>
    <property type="project" value="UniProtKB-KW"/>
</dbReference>
<evidence type="ECO:0000313" key="10">
    <source>
        <dbReference type="Proteomes" id="UP000594262"/>
    </source>
</evidence>
<keyword evidence="6" id="KW-0325">Glycoprotein</keyword>
<evidence type="ECO:0000313" key="9">
    <source>
        <dbReference type="EnsemblMetazoa" id="CLYHEMP010282.6"/>
    </source>
</evidence>
<keyword evidence="7" id="KW-0732">Signal</keyword>
<feature type="signal peptide" evidence="7">
    <location>
        <begin position="1"/>
        <end position="20"/>
    </location>
</feature>
<dbReference type="InterPro" id="IPR017850">
    <property type="entry name" value="Alkaline_phosphatase_core_sf"/>
</dbReference>
<evidence type="ECO:0000256" key="3">
    <source>
        <dbReference type="ARBA" id="ARBA00022723"/>
    </source>
</evidence>
<keyword evidence="5" id="KW-0106">Calcium</keyword>
<evidence type="ECO:0000256" key="6">
    <source>
        <dbReference type="ARBA" id="ARBA00023180"/>
    </source>
</evidence>
<feature type="domain" description="Sulfatase N-terminal" evidence="8">
    <location>
        <begin position="24"/>
        <end position="166"/>
    </location>
</feature>
<keyword evidence="10" id="KW-1185">Reference proteome</keyword>
<evidence type="ECO:0000256" key="1">
    <source>
        <dbReference type="ARBA" id="ARBA00001913"/>
    </source>
</evidence>
<sequence>MKAILWQIFLVVSLVGQTLCAEKPNFVIIVADDLGWNDVSFHGSDQIPTPNIDKLAKEGIILNNYYVAPICSPSRSAIMTGRYPIHTGMQVSTIFAYDTWGVSLNETFLPEILKEQGYATHAIGKWHVGMFAKEYTPTYRGFDSFYGYYLGKADYWDHSNNEKYWGLDLHDNLEVSGPDVIAHYSLLKSKLVS</sequence>
<keyword evidence="4" id="KW-0378">Hydrolase</keyword>
<dbReference type="Pfam" id="PF00884">
    <property type="entry name" value="Sulfatase"/>
    <property type="match status" value="1"/>
</dbReference>
<evidence type="ECO:0000256" key="5">
    <source>
        <dbReference type="ARBA" id="ARBA00022837"/>
    </source>
</evidence>
<evidence type="ECO:0000256" key="2">
    <source>
        <dbReference type="ARBA" id="ARBA00008779"/>
    </source>
</evidence>
<dbReference type="PANTHER" id="PTHR10342:SF273">
    <property type="entry name" value="RE14504P"/>
    <property type="match status" value="1"/>
</dbReference>
<evidence type="ECO:0000259" key="8">
    <source>
        <dbReference type="Pfam" id="PF00884"/>
    </source>
</evidence>
<dbReference type="Gene3D" id="3.40.720.10">
    <property type="entry name" value="Alkaline Phosphatase, subunit A"/>
    <property type="match status" value="1"/>
</dbReference>
<dbReference type="InterPro" id="IPR047115">
    <property type="entry name" value="ARSB"/>
</dbReference>
<keyword evidence="3" id="KW-0479">Metal-binding</keyword>
<dbReference type="Proteomes" id="UP000594262">
    <property type="component" value="Unplaced"/>
</dbReference>
<proteinExistence type="inferred from homology"/>
<dbReference type="PANTHER" id="PTHR10342">
    <property type="entry name" value="ARYLSULFATASE"/>
    <property type="match status" value="1"/>
</dbReference>
<comment type="similarity">
    <text evidence="2">Belongs to the sulfatase family.</text>
</comment>
<reference evidence="9" key="1">
    <citation type="submission" date="2021-01" db="UniProtKB">
        <authorList>
            <consortium name="EnsemblMetazoa"/>
        </authorList>
    </citation>
    <scope>IDENTIFICATION</scope>
</reference>
<evidence type="ECO:0000256" key="4">
    <source>
        <dbReference type="ARBA" id="ARBA00022801"/>
    </source>
</evidence>
<dbReference type="SUPFAM" id="SSF53649">
    <property type="entry name" value="Alkaline phosphatase-like"/>
    <property type="match status" value="1"/>
</dbReference>
<dbReference type="OrthoDB" id="103349at2759"/>